<evidence type="ECO:0000256" key="4">
    <source>
        <dbReference type="SAM" id="Phobius"/>
    </source>
</evidence>
<keyword evidence="4" id="KW-0812">Transmembrane</keyword>
<comment type="caution">
    <text evidence="6">The sequence shown here is derived from an EMBL/GenBank/DDBJ whole genome shotgun (WGS) entry which is preliminary data.</text>
</comment>
<feature type="domain" description="Gnk2-homologous" evidence="5">
    <location>
        <begin position="81"/>
        <end position="188"/>
    </location>
</feature>
<evidence type="ECO:0000313" key="7">
    <source>
        <dbReference type="Proteomes" id="UP000811609"/>
    </source>
</evidence>
<feature type="domain" description="Gnk2-homologous" evidence="5">
    <location>
        <begin position="1"/>
        <end position="75"/>
    </location>
</feature>
<dbReference type="Pfam" id="PF01657">
    <property type="entry name" value="Stress-antifung"/>
    <property type="match status" value="2"/>
</dbReference>
<dbReference type="CDD" id="cd23509">
    <property type="entry name" value="Gnk2-like"/>
    <property type="match status" value="2"/>
</dbReference>
<dbReference type="Proteomes" id="UP000811609">
    <property type="component" value="Chromosome 7"/>
</dbReference>
<feature type="compositionally biased region" description="Pro residues" evidence="3">
    <location>
        <begin position="194"/>
        <end position="206"/>
    </location>
</feature>
<keyword evidence="7" id="KW-1185">Reference proteome</keyword>
<keyword evidence="4" id="KW-0472">Membrane</keyword>
<dbReference type="EMBL" id="CM031815">
    <property type="protein sequence ID" value="KAG6647274.1"/>
    <property type="molecule type" value="Genomic_DNA"/>
</dbReference>
<organism evidence="6 7">
    <name type="scientific">Carya illinoinensis</name>
    <name type="common">Pecan</name>
    <dbReference type="NCBI Taxonomy" id="32201"/>
    <lineage>
        <taxon>Eukaryota</taxon>
        <taxon>Viridiplantae</taxon>
        <taxon>Streptophyta</taxon>
        <taxon>Embryophyta</taxon>
        <taxon>Tracheophyta</taxon>
        <taxon>Spermatophyta</taxon>
        <taxon>Magnoliopsida</taxon>
        <taxon>eudicotyledons</taxon>
        <taxon>Gunneridae</taxon>
        <taxon>Pentapetalae</taxon>
        <taxon>rosids</taxon>
        <taxon>fabids</taxon>
        <taxon>Fagales</taxon>
        <taxon>Juglandaceae</taxon>
        <taxon>Carya</taxon>
    </lineage>
</organism>
<feature type="region of interest" description="Disordered" evidence="3">
    <location>
        <begin position="194"/>
        <end position="215"/>
    </location>
</feature>
<evidence type="ECO:0000256" key="3">
    <source>
        <dbReference type="SAM" id="MobiDB-lite"/>
    </source>
</evidence>
<dbReference type="PROSITE" id="PS51473">
    <property type="entry name" value="GNK2"/>
    <property type="match status" value="2"/>
</dbReference>
<evidence type="ECO:0000313" key="6">
    <source>
        <dbReference type="EMBL" id="KAG6647274.1"/>
    </source>
</evidence>
<evidence type="ECO:0000256" key="1">
    <source>
        <dbReference type="ARBA" id="ARBA00022729"/>
    </source>
</evidence>
<sequence length="276" mass="31021">MSSNTKIRYGFYNLSVGENSDQVNANALCRGDIGTDECRRCVNASSHDLLQYCPNQKEAIIWYAKCMVRYSNRYIFGVLEANPLYSFYNTRNPSDVDGFTQVLRPLLERLKNLAAAGSSTRKFAVGSETAQDSQTIHALLMCTPDLDELDCKSCLEQTTAEVFSCCYGKQGGRYISPSCDLRYETYTFYDPIAEAPPPSLLPPSSPPTEGKEGNPSRTTIAIVVSAIGSLVLIIIGIFIFYSRVIKKTGEKVKRYTRKWTRNSCKKAIYRFQIRPR</sequence>
<dbReference type="PANTHER" id="PTHR32099">
    <property type="entry name" value="CYSTEINE-RICH REPEAT SECRETORY PROTEIN"/>
    <property type="match status" value="1"/>
</dbReference>
<keyword evidence="2" id="KW-0677">Repeat</keyword>
<evidence type="ECO:0000259" key="5">
    <source>
        <dbReference type="PROSITE" id="PS51473"/>
    </source>
</evidence>
<dbReference type="InterPro" id="IPR002902">
    <property type="entry name" value="GNK2"/>
</dbReference>
<protein>
    <recommendedName>
        <fullName evidence="5">Gnk2-homologous domain-containing protein</fullName>
    </recommendedName>
</protein>
<evidence type="ECO:0000256" key="2">
    <source>
        <dbReference type="ARBA" id="ARBA00022737"/>
    </source>
</evidence>
<reference evidence="6" key="1">
    <citation type="submission" date="2020-12" db="EMBL/GenBank/DDBJ databases">
        <title>WGS assembly of Carya illinoinensis cv. Pawnee.</title>
        <authorList>
            <person name="Platts A."/>
            <person name="Shu S."/>
            <person name="Wright S."/>
            <person name="Barry K."/>
            <person name="Edger P."/>
            <person name="Pires J.C."/>
            <person name="Schmutz J."/>
        </authorList>
    </citation>
    <scope>NUCLEOTIDE SEQUENCE</scope>
    <source>
        <tissue evidence="6">Leaf</tissue>
    </source>
</reference>
<gene>
    <name evidence="6" type="ORF">CIPAW_07G067600</name>
</gene>
<accession>A0A8T1PZN5</accession>
<proteinExistence type="predicted"/>
<keyword evidence="1" id="KW-0732">Signal</keyword>
<dbReference type="PANTHER" id="PTHR32099:SF51">
    <property type="entry name" value="CYSTEINE-RICH RECEPTOR-LIKE PROTEIN KINASE 25 ISOFORM X1"/>
    <property type="match status" value="1"/>
</dbReference>
<name>A0A8T1PZN5_CARIL</name>
<dbReference type="AlphaFoldDB" id="A0A8T1PZN5"/>
<dbReference type="FunFam" id="3.30.430.20:FF:000002">
    <property type="entry name" value="Cysteine-rich receptor-like protein kinase 10"/>
    <property type="match status" value="1"/>
</dbReference>
<keyword evidence="4" id="KW-1133">Transmembrane helix</keyword>
<feature type="transmembrane region" description="Helical" evidence="4">
    <location>
        <begin position="220"/>
        <end position="241"/>
    </location>
</feature>